<evidence type="ECO:0000313" key="1">
    <source>
        <dbReference type="EMBL" id="TDT86421.1"/>
    </source>
</evidence>
<gene>
    <name evidence="1" type="ORF">EDC59_11397</name>
</gene>
<reference evidence="1 2" key="1">
    <citation type="submission" date="2019-03" db="EMBL/GenBank/DDBJ databases">
        <title>Genomic Encyclopedia of Type Strains, Phase IV (KMG-IV): sequencing the most valuable type-strain genomes for metagenomic binning, comparative biology and taxonomic classification.</title>
        <authorList>
            <person name="Goeker M."/>
        </authorList>
    </citation>
    <scope>NUCLEOTIDE SEQUENCE [LARGE SCALE GENOMIC DNA]</scope>
    <source>
        <strain evidence="1 2">DSM 101483</strain>
    </source>
</reference>
<organism evidence="1 2">
    <name type="scientific">Pseudodesulfovibrio indicus</name>
    <dbReference type="NCBI Taxonomy" id="1716143"/>
    <lineage>
        <taxon>Bacteria</taxon>
        <taxon>Pseudomonadati</taxon>
        <taxon>Thermodesulfobacteriota</taxon>
        <taxon>Desulfovibrionia</taxon>
        <taxon>Desulfovibrionales</taxon>
        <taxon>Desulfovibrionaceae</taxon>
    </lineage>
</organism>
<protein>
    <submittedName>
        <fullName evidence="1">Uncharacterized protein</fullName>
    </submittedName>
</protein>
<dbReference type="EMBL" id="SOBK01000013">
    <property type="protein sequence ID" value="TDT86421.1"/>
    <property type="molecule type" value="Genomic_DNA"/>
</dbReference>
<dbReference type="AlphaFoldDB" id="A0AA94PJ05"/>
<evidence type="ECO:0000313" key="2">
    <source>
        <dbReference type="Proteomes" id="UP000295506"/>
    </source>
</evidence>
<comment type="caution">
    <text evidence="1">The sequence shown here is derived from an EMBL/GenBank/DDBJ whole genome shotgun (WGS) entry which is preliminary data.</text>
</comment>
<sequence length="123" mass="14123">MNSIPFICAIFHENALTIELERDREDFWVNLGEFAGWGRFRNRDRVWHKGEEVLIPLGVKIDPATVKRPPVKEHVFLLVEVVPAHSPPPSPIVCASNVLWRKREALEVLAKQNAYLRGLENCD</sequence>
<dbReference type="Proteomes" id="UP000295506">
    <property type="component" value="Unassembled WGS sequence"/>
</dbReference>
<name>A0AA94PJ05_9BACT</name>
<accession>A0AA94PJ05</accession>
<proteinExistence type="predicted"/>